<organism evidence="1 2">
    <name type="scientific">Persea americana</name>
    <name type="common">Avocado</name>
    <dbReference type="NCBI Taxonomy" id="3435"/>
    <lineage>
        <taxon>Eukaryota</taxon>
        <taxon>Viridiplantae</taxon>
        <taxon>Streptophyta</taxon>
        <taxon>Embryophyta</taxon>
        <taxon>Tracheophyta</taxon>
        <taxon>Spermatophyta</taxon>
        <taxon>Magnoliopsida</taxon>
        <taxon>Magnoliidae</taxon>
        <taxon>Laurales</taxon>
        <taxon>Lauraceae</taxon>
        <taxon>Persea</taxon>
    </lineage>
</organism>
<dbReference type="Proteomes" id="UP001234297">
    <property type="component" value="Chromosome 11"/>
</dbReference>
<keyword evidence="2" id="KW-1185">Reference proteome</keyword>
<reference evidence="1 2" key="1">
    <citation type="journal article" date="2022" name="Hortic Res">
        <title>A haplotype resolved chromosomal level avocado genome allows analysis of novel avocado genes.</title>
        <authorList>
            <person name="Nath O."/>
            <person name="Fletcher S.J."/>
            <person name="Hayward A."/>
            <person name="Shaw L.M."/>
            <person name="Masouleh A.K."/>
            <person name="Furtado A."/>
            <person name="Henry R.J."/>
            <person name="Mitter N."/>
        </authorList>
    </citation>
    <scope>NUCLEOTIDE SEQUENCE [LARGE SCALE GENOMIC DNA]</scope>
    <source>
        <strain evidence="2">cv. Hass</strain>
    </source>
</reference>
<dbReference type="EMBL" id="CM056819">
    <property type="protein sequence ID" value="KAJ8624547.1"/>
    <property type="molecule type" value="Genomic_DNA"/>
</dbReference>
<protein>
    <submittedName>
        <fullName evidence="1">Uncharacterized protein</fullName>
    </submittedName>
</protein>
<comment type="caution">
    <text evidence="1">The sequence shown here is derived from an EMBL/GenBank/DDBJ whole genome shotgun (WGS) entry which is preliminary data.</text>
</comment>
<proteinExistence type="predicted"/>
<name>A0ACC2KTX6_PERAE</name>
<accession>A0ACC2KTX6</accession>
<gene>
    <name evidence="1" type="ORF">MRB53_033077</name>
</gene>
<evidence type="ECO:0000313" key="1">
    <source>
        <dbReference type="EMBL" id="KAJ8624547.1"/>
    </source>
</evidence>
<sequence>MSLRLLNIKSYMEPHPTANRQSCFRLQILTESNKNCKILQNSQKRGTHEVSGHFDTIWPNFNRPTTKRELPMATVTKTPNIRSGPMDSLKIPPKGSMSNFKSNRYRLTRHQLSNSEIKPLGSENLRCLYSSNKALE</sequence>
<evidence type="ECO:0000313" key="2">
    <source>
        <dbReference type="Proteomes" id="UP001234297"/>
    </source>
</evidence>